<comment type="caution">
    <text evidence="2">The sequence shown here is derived from an EMBL/GenBank/DDBJ whole genome shotgun (WGS) entry which is preliminary data.</text>
</comment>
<dbReference type="EMBL" id="JABFUD020000024">
    <property type="protein sequence ID" value="KAI5060305.1"/>
    <property type="molecule type" value="Genomic_DNA"/>
</dbReference>
<dbReference type="Gene3D" id="1.20.1260.60">
    <property type="entry name" value="Vacuolar protein sorting-associated protein Ist1"/>
    <property type="match status" value="1"/>
</dbReference>
<dbReference type="AlphaFoldDB" id="A0A9D4U2N4"/>
<dbReference type="PANTHER" id="PTHR12161">
    <property type="entry name" value="IST1 FAMILY MEMBER"/>
    <property type="match status" value="1"/>
</dbReference>
<dbReference type="Pfam" id="PF03398">
    <property type="entry name" value="Ist1"/>
    <property type="match status" value="1"/>
</dbReference>
<evidence type="ECO:0000313" key="3">
    <source>
        <dbReference type="Proteomes" id="UP000886520"/>
    </source>
</evidence>
<evidence type="ECO:0000256" key="1">
    <source>
        <dbReference type="ARBA" id="ARBA00005536"/>
    </source>
</evidence>
<keyword evidence="3" id="KW-1185">Reference proteome</keyword>
<dbReference type="PANTHER" id="PTHR12161:SF5">
    <property type="entry name" value="IST1 HOMOLOG"/>
    <property type="match status" value="1"/>
</dbReference>
<comment type="similarity">
    <text evidence="1">Belongs to the IST1 family.</text>
</comment>
<evidence type="ECO:0008006" key="4">
    <source>
        <dbReference type="Google" id="ProtNLM"/>
    </source>
</evidence>
<dbReference type="GO" id="GO:0015031">
    <property type="term" value="P:protein transport"/>
    <property type="evidence" value="ECO:0007669"/>
    <property type="project" value="InterPro"/>
</dbReference>
<name>A0A9D4U2N4_ADICA</name>
<dbReference type="Proteomes" id="UP000886520">
    <property type="component" value="Chromosome 24"/>
</dbReference>
<dbReference type="InterPro" id="IPR005061">
    <property type="entry name" value="Ist1"/>
</dbReference>
<evidence type="ECO:0000313" key="2">
    <source>
        <dbReference type="EMBL" id="KAI5060305.1"/>
    </source>
</evidence>
<proteinExistence type="inferred from homology"/>
<dbReference type="OrthoDB" id="29853at2759"/>
<dbReference type="FunFam" id="1.20.1260.60:FF:000003">
    <property type="entry name" value="IST1-like protein isoform A"/>
    <property type="match status" value="1"/>
</dbReference>
<gene>
    <name evidence="2" type="ORF">GOP47_0024725</name>
</gene>
<reference evidence="2" key="1">
    <citation type="submission" date="2021-01" db="EMBL/GenBank/DDBJ databases">
        <title>Adiantum capillus-veneris genome.</title>
        <authorList>
            <person name="Fang Y."/>
            <person name="Liao Q."/>
        </authorList>
    </citation>
    <scope>NUCLEOTIDE SEQUENCE</scope>
    <source>
        <strain evidence="2">H3</strain>
        <tissue evidence="2">Leaf</tissue>
    </source>
</reference>
<accession>A0A9D4U2N4</accession>
<dbReference type="InterPro" id="IPR042277">
    <property type="entry name" value="IST1-like"/>
</dbReference>
<protein>
    <recommendedName>
        <fullName evidence="4">IST1-like protein</fullName>
    </recommendedName>
</protein>
<organism evidence="2 3">
    <name type="scientific">Adiantum capillus-veneris</name>
    <name type="common">Maidenhair fern</name>
    <dbReference type="NCBI Taxonomy" id="13818"/>
    <lineage>
        <taxon>Eukaryota</taxon>
        <taxon>Viridiplantae</taxon>
        <taxon>Streptophyta</taxon>
        <taxon>Embryophyta</taxon>
        <taxon>Tracheophyta</taxon>
        <taxon>Polypodiopsida</taxon>
        <taxon>Polypodiidae</taxon>
        <taxon>Polypodiales</taxon>
        <taxon>Pteridineae</taxon>
        <taxon>Pteridaceae</taxon>
        <taxon>Vittarioideae</taxon>
        <taxon>Adiantum</taxon>
    </lineage>
</organism>
<sequence>MCFSPPFDVKCKTLLGLAKSRIKFLRNKREGQLKQMKQELASFLKARQEPSAHLKVEQIHREQKIMAAYEVINLFCEQIVTQLPIIKVQKQCPIDLREAIASIIYAAPRCSDIPELKKIGGLLSAKYGKEFTTAAAELSQDNGVNRVVIEKLSISWPSMEIKMKLMIDIAAEQGLDWDPTDLKSQVLMPHEDVLTMRVKQHKYG</sequence>